<evidence type="ECO:0000256" key="12">
    <source>
        <dbReference type="ARBA" id="ARBA00023136"/>
    </source>
</evidence>
<dbReference type="InterPro" id="IPR020904">
    <property type="entry name" value="Sc_DH/Rdtase_CS"/>
</dbReference>
<evidence type="ECO:0000256" key="17">
    <source>
        <dbReference type="RuleBase" id="RU000363"/>
    </source>
</evidence>
<dbReference type="PANTHER" id="PTHR43313">
    <property type="entry name" value="SHORT-CHAIN DEHYDROGENASE/REDUCTASE FAMILY 9C"/>
    <property type="match status" value="1"/>
</dbReference>
<evidence type="ECO:0000256" key="11">
    <source>
        <dbReference type="ARBA" id="ARBA00023128"/>
    </source>
</evidence>
<comment type="subunit">
    <text evidence="4">Homotetramer.</text>
</comment>
<name>S4RH87_PETMA</name>
<dbReference type="PRINTS" id="PR00081">
    <property type="entry name" value="GDHRDH"/>
</dbReference>
<dbReference type="SUPFAM" id="SSF51735">
    <property type="entry name" value="NAD(P)-binding Rossmann-fold domains"/>
    <property type="match status" value="1"/>
</dbReference>
<dbReference type="GO" id="GO:0008202">
    <property type="term" value="P:steroid metabolic process"/>
    <property type="evidence" value="ECO:0007669"/>
    <property type="project" value="TreeGrafter"/>
</dbReference>
<dbReference type="Ensembl" id="ENSPMAT00000004588.1">
    <property type="protein sequence ID" value="ENSPMAP00000004569.1"/>
    <property type="gene ID" value="ENSPMAG00000004149.1"/>
</dbReference>
<dbReference type="OMA" id="ITKMESY"/>
<proteinExistence type="inferred from homology"/>
<dbReference type="InterPro" id="IPR002347">
    <property type="entry name" value="SDR_fam"/>
</dbReference>
<evidence type="ECO:0000313" key="18">
    <source>
        <dbReference type="Ensembl" id="ENSPMAP00000004569.1"/>
    </source>
</evidence>
<dbReference type="PANTHER" id="PTHR43313:SF25">
    <property type="entry name" value="D-BETA-HYDROXYBUTYRATE DEHYDROGENASE, MITOCHONDRIAL"/>
    <property type="match status" value="1"/>
</dbReference>
<evidence type="ECO:0000256" key="15">
    <source>
        <dbReference type="ARBA" id="ARBA00041774"/>
    </source>
</evidence>
<keyword evidence="8" id="KW-0560">Oxidoreductase</keyword>
<dbReference type="HOGENOM" id="CLU_010194_2_0_1"/>
<dbReference type="PROSITE" id="PS00061">
    <property type="entry name" value="ADH_SHORT"/>
    <property type="match status" value="1"/>
</dbReference>
<dbReference type="AlphaFoldDB" id="S4RH87"/>
<evidence type="ECO:0000256" key="16">
    <source>
        <dbReference type="ARBA" id="ARBA00049550"/>
    </source>
</evidence>
<comment type="similarity">
    <text evidence="3 17">Belongs to the short-chain dehydrogenases/reductases (SDR) family.</text>
</comment>
<dbReference type="GO" id="GO:0005743">
    <property type="term" value="C:mitochondrial inner membrane"/>
    <property type="evidence" value="ECO:0007669"/>
    <property type="project" value="UniProtKB-SubCell"/>
</dbReference>
<evidence type="ECO:0000256" key="8">
    <source>
        <dbReference type="ARBA" id="ARBA00023002"/>
    </source>
</evidence>
<reference evidence="18" key="1">
    <citation type="submission" date="2025-08" db="UniProtKB">
        <authorList>
            <consortium name="Ensembl"/>
        </authorList>
    </citation>
    <scope>IDENTIFICATION</scope>
</reference>
<evidence type="ECO:0000256" key="5">
    <source>
        <dbReference type="ARBA" id="ARBA00022533"/>
    </source>
</evidence>
<keyword evidence="11" id="KW-0496">Mitochondrion</keyword>
<evidence type="ECO:0000256" key="1">
    <source>
        <dbReference type="ARBA" id="ARBA00004273"/>
    </source>
</evidence>
<evidence type="ECO:0000256" key="3">
    <source>
        <dbReference type="ARBA" id="ARBA00006484"/>
    </source>
</evidence>
<keyword evidence="5" id="KW-0021">Allosteric enzyme</keyword>
<evidence type="ECO:0000256" key="2">
    <source>
        <dbReference type="ARBA" id="ARBA00004305"/>
    </source>
</evidence>
<evidence type="ECO:0000256" key="6">
    <source>
        <dbReference type="ARBA" id="ARBA00022792"/>
    </source>
</evidence>
<dbReference type="InterPro" id="IPR036291">
    <property type="entry name" value="NAD(P)-bd_dom_sf"/>
</dbReference>
<dbReference type="GO" id="GO:0003858">
    <property type="term" value="F:3-hydroxybutyrate dehydrogenase activity"/>
    <property type="evidence" value="ECO:0007669"/>
    <property type="project" value="UniProtKB-EC"/>
</dbReference>
<keyword evidence="6" id="KW-0999">Mitochondrion inner membrane</keyword>
<dbReference type="Gene3D" id="3.40.50.720">
    <property type="entry name" value="NAD(P)-binding Rossmann-like Domain"/>
    <property type="match status" value="1"/>
</dbReference>
<protein>
    <recommendedName>
        <fullName evidence="14">D-beta-hydroxybutyrate dehydrogenase, mitochondrial</fullName>
        <ecNumber evidence="13">1.1.1.30</ecNumber>
    </recommendedName>
    <alternativeName>
        <fullName evidence="15">3-hydroxybutyrate dehydrogenase</fullName>
    </alternativeName>
</protein>
<organism evidence="18">
    <name type="scientific">Petromyzon marinus</name>
    <name type="common">Sea lamprey</name>
    <dbReference type="NCBI Taxonomy" id="7757"/>
    <lineage>
        <taxon>Eukaryota</taxon>
        <taxon>Metazoa</taxon>
        <taxon>Chordata</taxon>
        <taxon>Craniata</taxon>
        <taxon>Vertebrata</taxon>
        <taxon>Cyclostomata</taxon>
        <taxon>Hyperoartia</taxon>
        <taxon>Petromyzontiformes</taxon>
        <taxon>Petromyzontidae</taxon>
        <taxon>Petromyzon</taxon>
    </lineage>
</organism>
<comment type="catalytic activity">
    <reaction evidence="16">
        <text>(R)-3-hydroxybutanoate + NAD(+) = acetoacetate + NADH + H(+)</text>
        <dbReference type="Rhea" id="RHEA:20521"/>
        <dbReference type="ChEBI" id="CHEBI:10983"/>
        <dbReference type="ChEBI" id="CHEBI:13705"/>
        <dbReference type="ChEBI" id="CHEBI:15378"/>
        <dbReference type="ChEBI" id="CHEBI:57540"/>
        <dbReference type="ChEBI" id="CHEBI:57945"/>
        <dbReference type="EC" id="1.1.1.30"/>
    </reaction>
</comment>
<keyword evidence="10" id="KW-0443">Lipid metabolism</keyword>
<evidence type="ECO:0000256" key="13">
    <source>
        <dbReference type="ARBA" id="ARBA00038959"/>
    </source>
</evidence>
<sequence>TEFHECIYMDIYFLRVRACAIQIRDKAVLVTGCDSGFGLSLAQHLHSKGFKIFAGCLLKDKGGDGAKQLEAMKSERLKVVQMNVASDDEVAKAVEFIRSSLPDPEDGERGTGLWGVVNNAGISTFGEIEWTPMDTYKNVAEVNLWGIVRTTKACLPLIRRARGRVVNISSMMGRMGNTARSPYCITKFGIEAFSDCLRYEMMRWGVKVSVVEPGNFIAATALYGEDRVKEIADGMWAKMSPQVQSDYTREYFDRQVTIMLSYTGGGSTDVSPVIEDIQDALTSYFPLTRYTPMDAYWWTRVQAITHLPAGISDRIYFSKNLSFPPPSSVL</sequence>
<evidence type="ECO:0000256" key="14">
    <source>
        <dbReference type="ARBA" id="ARBA00039904"/>
    </source>
</evidence>
<dbReference type="Pfam" id="PF00106">
    <property type="entry name" value="adh_short"/>
    <property type="match status" value="1"/>
</dbReference>
<dbReference type="GO" id="GO:0005759">
    <property type="term" value="C:mitochondrial matrix"/>
    <property type="evidence" value="ECO:0007669"/>
    <property type="project" value="UniProtKB-SubCell"/>
</dbReference>
<dbReference type="GeneTree" id="ENSGT00940000156929"/>
<comment type="subcellular location">
    <subcellularLocation>
        <location evidence="1">Mitochondrion inner membrane</location>
    </subcellularLocation>
    <subcellularLocation>
        <location evidence="2">Mitochondrion matrix</location>
    </subcellularLocation>
</comment>
<dbReference type="PRINTS" id="PR00080">
    <property type="entry name" value="SDRFAMILY"/>
</dbReference>
<dbReference type="FunFam" id="3.40.50.720:FF:000074">
    <property type="entry name" value="Retinol dehydrogenase type 1"/>
    <property type="match status" value="1"/>
</dbReference>
<keyword evidence="9" id="KW-0520">NAD</keyword>
<evidence type="ECO:0000256" key="7">
    <source>
        <dbReference type="ARBA" id="ARBA00022946"/>
    </source>
</evidence>
<accession>S4RH87</accession>
<reference evidence="18" key="2">
    <citation type="submission" date="2025-09" db="UniProtKB">
        <authorList>
            <consortium name="Ensembl"/>
        </authorList>
    </citation>
    <scope>IDENTIFICATION</scope>
</reference>
<dbReference type="EC" id="1.1.1.30" evidence="13"/>
<keyword evidence="7" id="KW-0809">Transit peptide</keyword>
<evidence type="ECO:0000256" key="10">
    <source>
        <dbReference type="ARBA" id="ARBA00023098"/>
    </source>
</evidence>
<dbReference type="STRING" id="7757.ENSPMAP00000004569"/>
<evidence type="ECO:0000256" key="4">
    <source>
        <dbReference type="ARBA" id="ARBA00011881"/>
    </source>
</evidence>
<evidence type="ECO:0000256" key="9">
    <source>
        <dbReference type="ARBA" id="ARBA00023027"/>
    </source>
</evidence>
<keyword evidence="12" id="KW-0472">Membrane</keyword>